<keyword evidence="1" id="KW-0472">Membrane</keyword>
<feature type="transmembrane region" description="Helical" evidence="1">
    <location>
        <begin position="129"/>
        <end position="150"/>
    </location>
</feature>
<feature type="transmembrane region" description="Helical" evidence="1">
    <location>
        <begin position="103"/>
        <end position="123"/>
    </location>
</feature>
<organism evidence="2 3">
    <name type="scientific">Luteimonas gilva</name>
    <dbReference type="NCBI Taxonomy" id="2572684"/>
    <lineage>
        <taxon>Bacteria</taxon>
        <taxon>Pseudomonadati</taxon>
        <taxon>Pseudomonadota</taxon>
        <taxon>Gammaproteobacteria</taxon>
        <taxon>Lysobacterales</taxon>
        <taxon>Lysobacteraceae</taxon>
        <taxon>Luteimonas</taxon>
    </lineage>
</organism>
<dbReference type="OrthoDB" id="9813621at2"/>
<reference evidence="2 3" key="1">
    <citation type="submission" date="2019-04" db="EMBL/GenBank/DDBJ databases">
        <title>Reference strain of H23.</title>
        <authorList>
            <person name="Luo X."/>
        </authorList>
    </citation>
    <scope>NUCLEOTIDE SEQUENCE [LARGE SCALE GENOMIC DNA]</scope>
    <source>
        <strain evidence="2 3">H23</strain>
    </source>
</reference>
<evidence type="ECO:0000256" key="1">
    <source>
        <dbReference type="SAM" id="Phobius"/>
    </source>
</evidence>
<name>A0A4U5JL28_9GAMM</name>
<proteinExistence type="predicted"/>
<evidence type="ECO:0000313" key="2">
    <source>
        <dbReference type="EMBL" id="TKR29835.1"/>
    </source>
</evidence>
<keyword evidence="1" id="KW-1133">Transmembrane helix</keyword>
<feature type="transmembrane region" description="Helical" evidence="1">
    <location>
        <begin position="46"/>
        <end position="67"/>
    </location>
</feature>
<protein>
    <submittedName>
        <fullName evidence="2">Uncharacterized protein</fullName>
    </submittedName>
</protein>
<dbReference type="AlphaFoldDB" id="A0A4U5JL28"/>
<gene>
    <name evidence="2" type="ORF">FCE95_15420</name>
</gene>
<sequence>MVAMQFTDEMNWTASDFAVFGAMLAVACGAYEFAARMSGSVAYRAGAGLAIVAGFVLVWVDLAVGIIEETTHPANAMFAGVLAVGVLGALIARFRPQGMARALVATAIAQTLAGAIGLIFFRGEGMNHGAALTVLTGLLVAMWLVSAWLFRRSARTTP</sequence>
<feature type="transmembrane region" description="Helical" evidence="1">
    <location>
        <begin position="12"/>
        <end position="34"/>
    </location>
</feature>
<dbReference type="Proteomes" id="UP000308707">
    <property type="component" value="Unassembled WGS sequence"/>
</dbReference>
<feature type="transmembrane region" description="Helical" evidence="1">
    <location>
        <begin position="73"/>
        <end position="91"/>
    </location>
</feature>
<keyword evidence="1" id="KW-0812">Transmembrane</keyword>
<comment type="caution">
    <text evidence="2">The sequence shown here is derived from an EMBL/GenBank/DDBJ whole genome shotgun (WGS) entry which is preliminary data.</text>
</comment>
<dbReference type="EMBL" id="SZUA01000003">
    <property type="protein sequence ID" value="TKR29835.1"/>
    <property type="molecule type" value="Genomic_DNA"/>
</dbReference>
<keyword evidence="3" id="KW-1185">Reference proteome</keyword>
<accession>A0A4U5JL28</accession>
<evidence type="ECO:0000313" key="3">
    <source>
        <dbReference type="Proteomes" id="UP000308707"/>
    </source>
</evidence>